<dbReference type="GO" id="GO:0030170">
    <property type="term" value="F:pyridoxal phosphate binding"/>
    <property type="evidence" value="ECO:0007669"/>
    <property type="project" value="InterPro"/>
</dbReference>
<dbReference type="InterPro" id="IPR051446">
    <property type="entry name" value="HTH_trans_reg/aminotransferase"/>
</dbReference>
<dbReference type="PANTHER" id="PTHR46577:SF1">
    <property type="entry name" value="HTH-TYPE TRANSCRIPTIONAL REGULATORY PROTEIN GABR"/>
    <property type="match status" value="1"/>
</dbReference>
<keyword evidence="8" id="KW-1185">Reference proteome</keyword>
<accession>A0A6I2F3Z2</accession>
<evidence type="ECO:0000313" key="7">
    <source>
        <dbReference type="EMBL" id="MRG59302.1"/>
    </source>
</evidence>
<dbReference type="InterPro" id="IPR036390">
    <property type="entry name" value="WH_DNA-bd_sf"/>
</dbReference>
<dbReference type="InterPro" id="IPR036388">
    <property type="entry name" value="WH-like_DNA-bd_sf"/>
</dbReference>
<evidence type="ECO:0000256" key="4">
    <source>
        <dbReference type="ARBA" id="ARBA00023125"/>
    </source>
</evidence>
<dbReference type="RefSeq" id="WP_153683730.1">
    <property type="nucleotide sequence ID" value="NZ_WJIF01000002.1"/>
</dbReference>
<dbReference type="AlphaFoldDB" id="A0A6I2F3Z2"/>
<feature type="domain" description="HTH gntR-type" evidence="6">
    <location>
        <begin position="19"/>
        <end position="87"/>
    </location>
</feature>
<dbReference type="PROSITE" id="PS50949">
    <property type="entry name" value="HTH_GNTR"/>
    <property type="match status" value="1"/>
</dbReference>
<dbReference type="Proteomes" id="UP000431080">
    <property type="component" value="Unassembled WGS sequence"/>
</dbReference>
<evidence type="ECO:0000256" key="3">
    <source>
        <dbReference type="ARBA" id="ARBA00023015"/>
    </source>
</evidence>
<dbReference type="GO" id="GO:0008483">
    <property type="term" value="F:transaminase activity"/>
    <property type="evidence" value="ECO:0007669"/>
    <property type="project" value="UniProtKB-KW"/>
</dbReference>
<reference evidence="7 8" key="1">
    <citation type="submission" date="2019-10" db="EMBL/GenBank/DDBJ databases">
        <authorList>
            <person name="Nie G."/>
            <person name="Ming H."/>
            <person name="Yi B."/>
        </authorList>
    </citation>
    <scope>NUCLEOTIDE SEQUENCE [LARGE SCALE GENOMIC DNA]</scope>
    <source>
        <strain evidence="7 8">CFH 90414</strain>
    </source>
</reference>
<dbReference type="GO" id="GO:0003700">
    <property type="term" value="F:DNA-binding transcription factor activity"/>
    <property type="evidence" value="ECO:0007669"/>
    <property type="project" value="InterPro"/>
</dbReference>
<dbReference type="CDD" id="cd00609">
    <property type="entry name" value="AAT_like"/>
    <property type="match status" value="1"/>
</dbReference>
<dbReference type="SMART" id="SM00345">
    <property type="entry name" value="HTH_GNTR"/>
    <property type="match status" value="1"/>
</dbReference>
<dbReference type="SUPFAM" id="SSF53383">
    <property type="entry name" value="PLP-dependent transferases"/>
    <property type="match status" value="1"/>
</dbReference>
<comment type="similarity">
    <text evidence="1">In the C-terminal section; belongs to the class-I pyridoxal-phosphate-dependent aminotransferase family.</text>
</comment>
<dbReference type="InterPro" id="IPR015424">
    <property type="entry name" value="PyrdxlP-dep_Trfase"/>
</dbReference>
<dbReference type="InterPro" id="IPR015421">
    <property type="entry name" value="PyrdxlP-dep_Trfase_major"/>
</dbReference>
<dbReference type="InterPro" id="IPR004839">
    <property type="entry name" value="Aminotransferase_I/II_large"/>
</dbReference>
<evidence type="ECO:0000256" key="1">
    <source>
        <dbReference type="ARBA" id="ARBA00005384"/>
    </source>
</evidence>
<dbReference type="Gene3D" id="3.40.640.10">
    <property type="entry name" value="Type I PLP-dependent aspartate aminotransferase-like (Major domain)"/>
    <property type="match status" value="1"/>
</dbReference>
<keyword evidence="7" id="KW-0808">Transferase</keyword>
<evidence type="ECO:0000259" key="6">
    <source>
        <dbReference type="PROSITE" id="PS50949"/>
    </source>
</evidence>
<keyword evidence="7" id="KW-0032">Aminotransferase</keyword>
<protein>
    <submittedName>
        <fullName evidence="7">Aminotransferase class I/II-fold pyridoxal phosphate-dependent enzyme</fullName>
    </submittedName>
</protein>
<evidence type="ECO:0000256" key="2">
    <source>
        <dbReference type="ARBA" id="ARBA00022898"/>
    </source>
</evidence>
<dbReference type="Pfam" id="PF00155">
    <property type="entry name" value="Aminotran_1_2"/>
    <property type="match status" value="1"/>
</dbReference>
<dbReference type="SUPFAM" id="SSF46785">
    <property type="entry name" value="Winged helix' DNA-binding domain"/>
    <property type="match status" value="1"/>
</dbReference>
<dbReference type="Gene3D" id="1.10.10.10">
    <property type="entry name" value="Winged helix-like DNA-binding domain superfamily/Winged helix DNA-binding domain"/>
    <property type="match status" value="1"/>
</dbReference>
<dbReference type="Pfam" id="PF00392">
    <property type="entry name" value="GntR"/>
    <property type="match status" value="1"/>
</dbReference>
<keyword evidence="4" id="KW-0238">DNA-binding</keyword>
<evidence type="ECO:0000256" key="5">
    <source>
        <dbReference type="ARBA" id="ARBA00023163"/>
    </source>
</evidence>
<keyword evidence="5" id="KW-0804">Transcription</keyword>
<dbReference type="GO" id="GO:0003677">
    <property type="term" value="F:DNA binding"/>
    <property type="evidence" value="ECO:0007669"/>
    <property type="project" value="UniProtKB-KW"/>
</dbReference>
<dbReference type="CDD" id="cd07377">
    <property type="entry name" value="WHTH_GntR"/>
    <property type="match status" value="1"/>
</dbReference>
<keyword evidence="3" id="KW-0805">Transcription regulation</keyword>
<sequence length="493" mass="51576">MATNWADSGLDLHVALDPHRKTGSLEDALREAIRDGRLAPGTRLPATRTLAADLGIARNSVAEVYARLVGEGWLDARVGAGTWVRERPAPAFAPVPQARVDRSTRFDLDLRGGLPDASAFPRSAWLAAVGRALAETPTDALGYGSPDGVERLRAALAEYLARTRGVQASADDVIVTHGFGGLLGLVARALAARSTPGASGGQAERAPSGQGAGRRVAVEAYGHVSHREVLEAAGLELVPLPIDADGARVDLLERLDVSAVLLTPAHQFPTGVPLSRSRREALAAWAMRTGGFVIEDDYDGEFRFDGRSIGAFQPLAPERTVYSGTASKALSPALGLGWGVVPAELRDDVRAERARTGGATDALAQLALAALIASGGYDRSVRELRRRYRGRRERFEELVAERLPDARVGGIAAGIQCLLELPPGVTEAVVVAEASARGLRIGGLAEYAAEADLAADAAIGSSGRPALVVGIGAPPQHRFEQAMAVVVAAVDAA</sequence>
<dbReference type="EMBL" id="WJIF01000002">
    <property type="protein sequence ID" value="MRG59302.1"/>
    <property type="molecule type" value="Genomic_DNA"/>
</dbReference>
<dbReference type="InterPro" id="IPR000524">
    <property type="entry name" value="Tscrpt_reg_HTH_GntR"/>
</dbReference>
<dbReference type="PANTHER" id="PTHR46577">
    <property type="entry name" value="HTH-TYPE TRANSCRIPTIONAL REGULATORY PROTEIN GABR"/>
    <property type="match status" value="1"/>
</dbReference>
<organism evidence="7 8">
    <name type="scientific">Agromyces agglutinans</name>
    <dbReference type="NCBI Taxonomy" id="2662258"/>
    <lineage>
        <taxon>Bacteria</taxon>
        <taxon>Bacillati</taxon>
        <taxon>Actinomycetota</taxon>
        <taxon>Actinomycetes</taxon>
        <taxon>Micrococcales</taxon>
        <taxon>Microbacteriaceae</taxon>
        <taxon>Agromyces</taxon>
    </lineage>
</organism>
<proteinExistence type="inferred from homology"/>
<comment type="caution">
    <text evidence="7">The sequence shown here is derived from an EMBL/GenBank/DDBJ whole genome shotgun (WGS) entry which is preliminary data.</text>
</comment>
<keyword evidence="2" id="KW-0663">Pyridoxal phosphate</keyword>
<name>A0A6I2F3Z2_9MICO</name>
<gene>
    <name evidence="7" type="ORF">GE115_05370</name>
</gene>
<evidence type="ECO:0000313" key="8">
    <source>
        <dbReference type="Proteomes" id="UP000431080"/>
    </source>
</evidence>